<evidence type="ECO:0000313" key="4">
    <source>
        <dbReference type="Proteomes" id="UP000320333"/>
    </source>
</evidence>
<name>A0A507F8J1_9FUNG</name>
<keyword evidence="2" id="KW-0732">Signal</keyword>
<dbReference type="OrthoDB" id="2136972at2759"/>
<protein>
    <submittedName>
        <fullName evidence="3">Uncharacterized protein</fullName>
    </submittedName>
</protein>
<evidence type="ECO:0000313" key="3">
    <source>
        <dbReference type="EMBL" id="TPX71658.1"/>
    </source>
</evidence>
<organism evidence="3 4">
    <name type="scientific">Chytriomyces confervae</name>
    <dbReference type="NCBI Taxonomy" id="246404"/>
    <lineage>
        <taxon>Eukaryota</taxon>
        <taxon>Fungi</taxon>
        <taxon>Fungi incertae sedis</taxon>
        <taxon>Chytridiomycota</taxon>
        <taxon>Chytridiomycota incertae sedis</taxon>
        <taxon>Chytridiomycetes</taxon>
        <taxon>Chytridiales</taxon>
        <taxon>Chytriomycetaceae</taxon>
        <taxon>Chytriomyces</taxon>
    </lineage>
</organism>
<feature type="chain" id="PRO_5021421876" evidence="2">
    <location>
        <begin position="17"/>
        <end position="563"/>
    </location>
</feature>
<sequence>MHSFILPLAFSTLAAAQSFSRGVPSASTPSDQRPALDWIRFASVRHQLKSAPDGPSKGQLQGGTVNVGISADVCSQFFATNSTPTNLSSGPILGGSSSVTTTAKAVQSAIPASAAATSAAAPAASAKSASAAVHAGYVLIVGAVASISKISTIRNSSLMHVHILIATVLCSLLVHSATATTSTSPSSVTVASTTTAKASTTSTTSNISTIKTTTTTYTKKLTSTTATSSTTSVSTNPSSTGSTKTKTASSKSGDSSKSTQTAAPIGAPLPAGAIYATPDATRSTAGILDTGYPPGTPESGEFVSGWYNDIYWRPIGTPSYIAGAKLNATANLRKRRLLHRQDASSLDRFYSTQGLDQGYAKSRVMLLVRGQVLFCRALTGSTDGVKSEEVVPLDAPVACVLFDSLTGQVRDANYLKDVLGTYSAFEKRGMKILSPQQQDTTAFSEVGASDVDDIDLTMGFKRGWYGGVYWRVCGEFPDQFVAGGVAGNEYMYNTYGLDQGISGTLVVAEVPGLGRTFCRGVGREPASDPYFACVLLSGGQVVEQYALYKRLGQRSDYRDLLEN</sequence>
<gene>
    <name evidence="3" type="ORF">CcCBS67573_g06075</name>
</gene>
<reference evidence="3 4" key="1">
    <citation type="journal article" date="2019" name="Sci. Rep.">
        <title>Comparative genomics of chytrid fungi reveal insights into the obligate biotrophic and pathogenic lifestyle of Synchytrium endobioticum.</title>
        <authorList>
            <person name="van de Vossenberg B.T.L.H."/>
            <person name="Warris S."/>
            <person name="Nguyen H.D.T."/>
            <person name="van Gent-Pelzer M.P.E."/>
            <person name="Joly D.L."/>
            <person name="van de Geest H.C."/>
            <person name="Bonants P.J.M."/>
            <person name="Smith D.S."/>
            <person name="Levesque C.A."/>
            <person name="van der Lee T.A.J."/>
        </authorList>
    </citation>
    <scope>NUCLEOTIDE SEQUENCE [LARGE SCALE GENOMIC DNA]</scope>
    <source>
        <strain evidence="3 4">CBS 675.73</strain>
    </source>
</reference>
<keyword evidence="4" id="KW-1185">Reference proteome</keyword>
<accession>A0A507F8J1</accession>
<feature type="region of interest" description="Disordered" evidence="1">
    <location>
        <begin position="226"/>
        <end position="270"/>
    </location>
</feature>
<evidence type="ECO:0000256" key="2">
    <source>
        <dbReference type="SAM" id="SignalP"/>
    </source>
</evidence>
<evidence type="ECO:0000256" key="1">
    <source>
        <dbReference type="SAM" id="MobiDB-lite"/>
    </source>
</evidence>
<dbReference type="AlphaFoldDB" id="A0A507F8J1"/>
<dbReference type="Proteomes" id="UP000320333">
    <property type="component" value="Unassembled WGS sequence"/>
</dbReference>
<comment type="caution">
    <text evidence="3">The sequence shown here is derived from an EMBL/GenBank/DDBJ whole genome shotgun (WGS) entry which is preliminary data.</text>
</comment>
<feature type="signal peptide" evidence="2">
    <location>
        <begin position="1"/>
        <end position="16"/>
    </location>
</feature>
<dbReference type="EMBL" id="QEAP01000242">
    <property type="protein sequence ID" value="TPX71658.1"/>
    <property type="molecule type" value="Genomic_DNA"/>
</dbReference>
<proteinExistence type="predicted"/>